<keyword evidence="2 5" id="KW-0812">Transmembrane</keyword>
<evidence type="ECO:0000256" key="1">
    <source>
        <dbReference type="ARBA" id="ARBA00004141"/>
    </source>
</evidence>
<keyword evidence="4 5" id="KW-0472">Membrane</keyword>
<proteinExistence type="predicted"/>
<dbReference type="Proteomes" id="UP001469553">
    <property type="component" value="Unassembled WGS sequence"/>
</dbReference>
<evidence type="ECO:0000256" key="4">
    <source>
        <dbReference type="ARBA" id="ARBA00023136"/>
    </source>
</evidence>
<sequence>NLSKICTVHGWPPSSLDSYIMDCGYNPNNTVEENMEEFYSTIKVGYTVGHSVSLISLMVAIIILCLFR</sequence>
<dbReference type="Pfam" id="PF00002">
    <property type="entry name" value="7tm_2"/>
    <property type="match status" value="1"/>
</dbReference>
<comment type="subcellular location">
    <subcellularLocation>
        <location evidence="1">Membrane</location>
        <topology evidence="1">Multi-pass membrane protein</topology>
    </subcellularLocation>
</comment>
<dbReference type="EMBL" id="JAHRIP010015164">
    <property type="protein sequence ID" value="MEQ2285877.1"/>
    <property type="molecule type" value="Genomic_DNA"/>
</dbReference>
<dbReference type="PANTHER" id="PTHR45620:SF24">
    <property type="entry name" value="VASOACTIVE INTESTINAL POLYPEPTIDE RECEPTOR 1"/>
    <property type="match status" value="1"/>
</dbReference>
<dbReference type="Gene3D" id="1.20.1070.10">
    <property type="entry name" value="Rhodopsin 7-helix transmembrane proteins"/>
    <property type="match status" value="1"/>
</dbReference>
<evidence type="ECO:0000256" key="5">
    <source>
        <dbReference type="SAM" id="Phobius"/>
    </source>
</evidence>
<feature type="non-terminal residue" evidence="6">
    <location>
        <position position="1"/>
    </location>
</feature>
<organism evidence="6 7">
    <name type="scientific">Ameca splendens</name>
    <dbReference type="NCBI Taxonomy" id="208324"/>
    <lineage>
        <taxon>Eukaryota</taxon>
        <taxon>Metazoa</taxon>
        <taxon>Chordata</taxon>
        <taxon>Craniata</taxon>
        <taxon>Vertebrata</taxon>
        <taxon>Euteleostomi</taxon>
        <taxon>Actinopterygii</taxon>
        <taxon>Neopterygii</taxon>
        <taxon>Teleostei</taxon>
        <taxon>Neoteleostei</taxon>
        <taxon>Acanthomorphata</taxon>
        <taxon>Ovalentaria</taxon>
        <taxon>Atherinomorphae</taxon>
        <taxon>Cyprinodontiformes</taxon>
        <taxon>Goodeidae</taxon>
        <taxon>Ameca</taxon>
    </lineage>
</organism>
<keyword evidence="3 5" id="KW-1133">Transmembrane helix</keyword>
<gene>
    <name evidence="6" type="ORF">AMECASPLE_036413</name>
</gene>
<evidence type="ECO:0000313" key="6">
    <source>
        <dbReference type="EMBL" id="MEQ2285877.1"/>
    </source>
</evidence>
<feature type="transmembrane region" description="Helical" evidence="5">
    <location>
        <begin position="44"/>
        <end position="67"/>
    </location>
</feature>
<evidence type="ECO:0000313" key="7">
    <source>
        <dbReference type="Proteomes" id="UP001469553"/>
    </source>
</evidence>
<accession>A0ABV0XWM4</accession>
<reference evidence="6 7" key="1">
    <citation type="submission" date="2021-06" db="EMBL/GenBank/DDBJ databases">
        <authorList>
            <person name="Palmer J.M."/>
        </authorList>
    </citation>
    <scope>NUCLEOTIDE SEQUENCE [LARGE SCALE GENOMIC DNA]</scope>
    <source>
        <strain evidence="6 7">AS_MEX2019</strain>
        <tissue evidence="6">Muscle</tissue>
    </source>
</reference>
<keyword evidence="7" id="KW-1185">Reference proteome</keyword>
<comment type="caution">
    <text evidence="6">The sequence shown here is derived from an EMBL/GenBank/DDBJ whole genome shotgun (WGS) entry which is preliminary data.</text>
</comment>
<name>A0ABV0XWM4_9TELE</name>
<dbReference type="PANTHER" id="PTHR45620">
    <property type="entry name" value="PDF RECEPTOR-LIKE PROTEIN-RELATED"/>
    <property type="match status" value="1"/>
</dbReference>
<evidence type="ECO:0000256" key="2">
    <source>
        <dbReference type="ARBA" id="ARBA00022692"/>
    </source>
</evidence>
<evidence type="ECO:0000256" key="3">
    <source>
        <dbReference type="ARBA" id="ARBA00022989"/>
    </source>
</evidence>
<dbReference type="InterPro" id="IPR050332">
    <property type="entry name" value="GPCR_2"/>
</dbReference>
<dbReference type="InterPro" id="IPR000832">
    <property type="entry name" value="GPCR_2_secretin-like"/>
</dbReference>
<protein>
    <submittedName>
        <fullName evidence="6">Uncharacterized protein</fullName>
    </submittedName>
</protein>